<dbReference type="OrthoDB" id="49395at2759"/>
<dbReference type="InterPro" id="IPR043936">
    <property type="entry name" value="HOOK_N"/>
</dbReference>
<comment type="subcellular location">
    <subcellularLocation>
        <location evidence="1">Cytoplasm</location>
    </subcellularLocation>
</comment>
<dbReference type="GO" id="GO:0005813">
    <property type="term" value="C:centrosome"/>
    <property type="evidence" value="ECO:0007669"/>
    <property type="project" value="TreeGrafter"/>
</dbReference>
<dbReference type="Gene3D" id="1.10.418.10">
    <property type="entry name" value="Calponin-like domain"/>
    <property type="match status" value="2"/>
</dbReference>
<organism evidence="5 6">
    <name type="scientific">Aquarana catesbeiana</name>
    <name type="common">American bullfrog</name>
    <name type="synonym">Rana catesbeiana</name>
    <dbReference type="NCBI Taxonomy" id="8400"/>
    <lineage>
        <taxon>Eukaryota</taxon>
        <taxon>Metazoa</taxon>
        <taxon>Chordata</taxon>
        <taxon>Craniata</taxon>
        <taxon>Vertebrata</taxon>
        <taxon>Euteleostomi</taxon>
        <taxon>Amphibia</taxon>
        <taxon>Batrachia</taxon>
        <taxon>Anura</taxon>
        <taxon>Neobatrachia</taxon>
        <taxon>Ranoidea</taxon>
        <taxon>Ranidae</taxon>
        <taxon>Aquarana</taxon>
    </lineage>
</organism>
<feature type="domain" description="HOOK N-terminal" evidence="4">
    <location>
        <begin position="1"/>
        <end position="101"/>
    </location>
</feature>
<dbReference type="SUPFAM" id="SSF116907">
    <property type="entry name" value="Hook domain"/>
    <property type="match status" value="1"/>
</dbReference>
<evidence type="ECO:0000256" key="1">
    <source>
        <dbReference type="ARBA" id="ARBA00004496"/>
    </source>
</evidence>
<gene>
    <name evidence="5" type="ORF">AB205_0010930</name>
</gene>
<dbReference type="Proteomes" id="UP000228934">
    <property type="component" value="Unassembled WGS sequence"/>
</dbReference>
<reference evidence="6" key="1">
    <citation type="journal article" date="2017" name="Nat. Commun.">
        <title>The North American bullfrog draft genome provides insight into hormonal regulation of long noncoding RNA.</title>
        <authorList>
            <person name="Hammond S.A."/>
            <person name="Warren R.L."/>
            <person name="Vandervalk B.P."/>
            <person name="Kucuk E."/>
            <person name="Khan H."/>
            <person name="Gibb E.A."/>
            <person name="Pandoh P."/>
            <person name="Kirk H."/>
            <person name="Zhao Y."/>
            <person name="Jones M."/>
            <person name="Mungall A.J."/>
            <person name="Coope R."/>
            <person name="Pleasance S."/>
            <person name="Moore R.A."/>
            <person name="Holt R.A."/>
            <person name="Round J.M."/>
            <person name="Ohora S."/>
            <person name="Walle B.V."/>
            <person name="Veldhoen N."/>
            <person name="Helbing C.C."/>
            <person name="Birol I."/>
        </authorList>
    </citation>
    <scope>NUCLEOTIDE SEQUENCE [LARGE SCALE GENOMIC DNA]</scope>
</reference>
<evidence type="ECO:0000313" key="6">
    <source>
        <dbReference type="Proteomes" id="UP000228934"/>
    </source>
</evidence>
<evidence type="ECO:0000259" key="4">
    <source>
        <dbReference type="Pfam" id="PF19047"/>
    </source>
</evidence>
<dbReference type="GO" id="GO:0005737">
    <property type="term" value="C:cytoplasm"/>
    <property type="evidence" value="ECO:0007669"/>
    <property type="project" value="UniProtKB-SubCell"/>
</dbReference>
<dbReference type="InterPro" id="IPR036872">
    <property type="entry name" value="CH_dom_sf"/>
</dbReference>
<dbReference type="GO" id="GO:0031122">
    <property type="term" value="P:cytoplasmic microtubule organization"/>
    <property type="evidence" value="ECO:0007669"/>
    <property type="project" value="TreeGrafter"/>
</dbReference>
<protein>
    <recommendedName>
        <fullName evidence="4">HOOK N-terminal domain-containing protein</fullName>
    </recommendedName>
</protein>
<keyword evidence="6" id="KW-1185">Reference proteome</keyword>
<accession>A0A2G9RD77</accession>
<dbReference type="GO" id="GO:0051959">
    <property type="term" value="F:dynein light intermediate chain binding"/>
    <property type="evidence" value="ECO:0007669"/>
    <property type="project" value="TreeGrafter"/>
</dbReference>
<dbReference type="EMBL" id="KV946188">
    <property type="protein sequence ID" value="PIO25221.1"/>
    <property type="molecule type" value="Genomic_DNA"/>
</dbReference>
<sequence length="119" mass="13290">MQTFQVSGPCSSYEDLTGGVAIAQVLHVIDPTWFNETWMMRIKPDTGDNWRMKVLGHPVSEDRIPDVALIGEFSNTAELRKMVQLVLGCAISCDKKEGMVSPVSWLTIMLFDPRLNSCS</sequence>
<dbReference type="GO" id="GO:0008017">
    <property type="term" value="F:microtubule binding"/>
    <property type="evidence" value="ECO:0007669"/>
    <property type="project" value="TreeGrafter"/>
</dbReference>
<evidence type="ECO:0000256" key="2">
    <source>
        <dbReference type="ARBA" id="ARBA00022490"/>
    </source>
</evidence>
<name>A0A2G9RD77_AQUCT</name>
<dbReference type="Pfam" id="PF19047">
    <property type="entry name" value="HOOK_N"/>
    <property type="match status" value="1"/>
</dbReference>
<dbReference type="GO" id="GO:0030705">
    <property type="term" value="P:cytoskeleton-dependent intracellular transport"/>
    <property type="evidence" value="ECO:0007669"/>
    <property type="project" value="InterPro"/>
</dbReference>
<dbReference type="PANTHER" id="PTHR18947">
    <property type="entry name" value="HOOK PROTEINS"/>
    <property type="match status" value="1"/>
</dbReference>
<keyword evidence="3" id="KW-0175">Coiled coil</keyword>
<evidence type="ECO:0000256" key="3">
    <source>
        <dbReference type="ARBA" id="ARBA00023054"/>
    </source>
</evidence>
<dbReference type="AlphaFoldDB" id="A0A2G9RD77"/>
<evidence type="ECO:0000313" key="5">
    <source>
        <dbReference type="EMBL" id="PIO25221.1"/>
    </source>
</evidence>
<keyword evidence="2" id="KW-0963">Cytoplasm</keyword>
<dbReference type="PANTHER" id="PTHR18947:SF37">
    <property type="entry name" value="PROTEIN HOOK HOMOLOG 2"/>
    <property type="match status" value="1"/>
</dbReference>
<proteinExistence type="predicted"/>